<protein>
    <submittedName>
        <fullName evidence="2">Glutathione S-transferase</fullName>
    </submittedName>
</protein>
<name>A0AC34RE64_9BILA</name>
<accession>A0AC34RE64</accession>
<evidence type="ECO:0000313" key="2">
    <source>
        <dbReference type="WBParaSite" id="JU765_v2.g5787.t1"/>
    </source>
</evidence>
<dbReference type="WBParaSite" id="JU765_v2.g5787.t1">
    <property type="protein sequence ID" value="JU765_v2.g5787.t1"/>
    <property type="gene ID" value="JU765_v2.g5787"/>
</dbReference>
<reference evidence="2" key="1">
    <citation type="submission" date="2022-11" db="UniProtKB">
        <authorList>
            <consortium name="WormBaseParasite"/>
        </authorList>
    </citation>
    <scope>IDENTIFICATION</scope>
</reference>
<proteinExistence type="predicted"/>
<evidence type="ECO:0000313" key="1">
    <source>
        <dbReference type="Proteomes" id="UP000887576"/>
    </source>
</evidence>
<organism evidence="1 2">
    <name type="scientific">Panagrolaimus sp. JU765</name>
    <dbReference type="NCBI Taxonomy" id="591449"/>
    <lineage>
        <taxon>Eukaryota</taxon>
        <taxon>Metazoa</taxon>
        <taxon>Ecdysozoa</taxon>
        <taxon>Nematoda</taxon>
        <taxon>Chromadorea</taxon>
        <taxon>Rhabditida</taxon>
        <taxon>Tylenchina</taxon>
        <taxon>Panagrolaimomorpha</taxon>
        <taxon>Panagrolaimoidea</taxon>
        <taxon>Panagrolaimidae</taxon>
        <taxon>Panagrolaimus</taxon>
    </lineage>
</organism>
<sequence length="207" mass="23923">MSSFKLEYLPCRYLGEPARMILAFAGQEFEDVRIAPDDWKKLRTSRFYQTLPILTVDGEEIGQSTAIWHYLARKFNLAGKDELEQAQVNAVGEYFRDMMNSALPYVLYLVWGGRPGKEEFMRQTHLLPALNATLPKIAQLLKSSKSGFFAKSGVTWVDFLISDYMISAFKAAPEINDKFPELKNHIEKVQKLPQLQKYFKTRPETDW</sequence>
<dbReference type="Proteomes" id="UP000887576">
    <property type="component" value="Unplaced"/>
</dbReference>